<dbReference type="RefSeq" id="WP_158066652.1">
    <property type="nucleotide sequence ID" value="NZ_CP042829.1"/>
</dbReference>
<evidence type="ECO:0000259" key="1">
    <source>
        <dbReference type="Pfam" id="PF18765"/>
    </source>
</evidence>
<reference evidence="2 3" key="2">
    <citation type="submission" date="2019-10" db="EMBL/GenBank/DDBJ databases">
        <title>Thermopilla bonchosmolovskayae gen. nov., sp. nov., a moderately thermophilic Chloroflexi bacterium from a Chukotka hot spring (Arctic, Russia), representing a novel classis Thermopillaia, which include previously uncultivated lineage OLB14.</title>
        <authorList>
            <person name="Kochetkova T.V."/>
            <person name="Zayulina K.S."/>
            <person name="Zhigarkov V.S."/>
            <person name="Minaev N.V."/>
            <person name="Novikov A."/>
            <person name="Toshchakov S.V."/>
            <person name="Elcheninov A.G."/>
            <person name="Kublanov I.V."/>
        </authorList>
    </citation>
    <scope>NUCLEOTIDE SEQUENCE [LARGE SCALE GENOMIC DNA]</scope>
    <source>
        <strain evidence="2 3">3753O</strain>
    </source>
</reference>
<dbReference type="Gene3D" id="3.30.460.10">
    <property type="entry name" value="Beta Polymerase, domain 2"/>
    <property type="match status" value="1"/>
</dbReference>
<proteinExistence type="predicted"/>
<feature type="domain" description="Polymerase beta nucleotidyltransferase" evidence="1">
    <location>
        <begin position="13"/>
        <end position="95"/>
    </location>
</feature>
<dbReference type="PANTHER" id="PTHR43852">
    <property type="entry name" value="NUCLEOTIDYLTRANSFERASE"/>
    <property type="match status" value="1"/>
</dbReference>
<keyword evidence="3" id="KW-1185">Reference proteome</keyword>
<dbReference type="CDD" id="cd05403">
    <property type="entry name" value="NT_KNTase_like"/>
    <property type="match status" value="1"/>
</dbReference>
<dbReference type="PANTHER" id="PTHR43852:SF3">
    <property type="entry name" value="NUCLEOTIDYLTRANSFERASE"/>
    <property type="match status" value="1"/>
</dbReference>
<accession>A0ABX6C0G4</accession>
<sequence length="100" mass="11153">MDPRARAVADWLAERLARHPAVRRVILFGSRARGDHRERSDIDLAIDAPGADPVTWDELLALVDEAPTLLHIDVVRLDTAPPALREAIEREGIELARVHP</sequence>
<dbReference type="SUPFAM" id="SSF81301">
    <property type="entry name" value="Nucleotidyltransferase"/>
    <property type="match status" value="1"/>
</dbReference>
<dbReference type="EMBL" id="CP042829">
    <property type="protein sequence ID" value="QFG02728.1"/>
    <property type="molecule type" value="Genomic_DNA"/>
</dbReference>
<dbReference type="Pfam" id="PF18765">
    <property type="entry name" value="Polbeta"/>
    <property type="match status" value="1"/>
</dbReference>
<dbReference type="InterPro" id="IPR052930">
    <property type="entry name" value="TA_antitoxin_MntA"/>
</dbReference>
<dbReference type="InterPro" id="IPR043519">
    <property type="entry name" value="NT_sf"/>
</dbReference>
<evidence type="ECO:0000313" key="2">
    <source>
        <dbReference type="EMBL" id="QFG02728.1"/>
    </source>
</evidence>
<name>A0ABX6C0G4_9CHLR</name>
<protein>
    <submittedName>
        <fullName evidence="2">Nucleotidyltransferase domain-containing protein</fullName>
    </submittedName>
</protein>
<dbReference type="InterPro" id="IPR041633">
    <property type="entry name" value="Polbeta"/>
</dbReference>
<gene>
    <name evidence="2" type="ORF">Tbon_05295</name>
</gene>
<reference evidence="2 3" key="1">
    <citation type="submission" date="2019-08" db="EMBL/GenBank/DDBJ databases">
        <authorList>
            <person name="Toschakov S.V."/>
        </authorList>
    </citation>
    <scope>NUCLEOTIDE SEQUENCE [LARGE SCALE GENOMIC DNA]</scope>
    <source>
        <strain evidence="2 3">3753O</strain>
    </source>
</reference>
<evidence type="ECO:0000313" key="3">
    <source>
        <dbReference type="Proteomes" id="UP000326331"/>
    </source>
</evidence>
<dbReference type="Proteomes" id="UP000326331">
    <property type="component" value="Chromosome"/>
</dbReference>
<organism evidence="2 3">
    <name type="scientific">Tepidiforma bonchosmolovskayae</name>
    <dbReference type="NCBI Taxonomy" id="2601677"/>
    <lineage>
        <taxon>Bacteria</taxon>
        <taxon>Bacillati</taxon>
        <taxon>Chloroflexota</taxon>
        <taxon>Tepidiformia</taxon>
        <taxon>Tepidiformales</taxon>
        <taxon>Tepidiformaceae</taxon>
        <taxon>Tepidiforma</taxon>
    </lineage>
</organism>